<dbReference type="EMBL" id="AP022612">
    <property type="protein sequence ID" value="BBZ33390.1"/>
    <property type="molecule type" value="Genomic_DNA"/>
</dbReference>
<name>A0A7I7XVQ8_9MYCO</name>
<sequence>MGLSTRGIEYAQLSVPGGDAQLAQEETDTPLDIVANAPDHTDGLTRGVIEFPVLVTLSRDVRAGVAGKSLGVVGFRG</sequence>
<accession>A0A7I7XVQ8</accession>
<dbReference type="AlphaFoldDB" id="A0A7I7XVQ8"/>
<reference evidence="1" key="1">
    <citation type="journal article" date="2019" name="Emerg. Microbes Infect.">
        <title>Comprehensive subspecies identification of 175 nontuberculous mycobacteria species based on 7547 genomic profiles.</title>
        <authorList>
            <person name="Matsumoto Y."/>
            <person name="Kinjo T."/>
            <person name="Motooka D."/>
            <person name="Nabeya D."/>
            <person name="Jung N."/>
            <person name="Uechi K."/>
            <person name="Horii T."/>
            <person name="Iida T."/>
            <person name="Fujita J."/>
            <person name="Nakamura S."/>
        </authorList>
    </citation>
    <scope>NUCLEOTIDE SEQUENCE [LARGE SCALE GENOMIC DNA]</scope>
    <source>
        <strain evidence="1">JCM 13671</strain>
    </source>
</reference>
<protein>
    <submittedName>
        <fullName evidence="1">Uncharacterized protein</fullName>
    </submittedName>
</protein>
<evidence type="ECO:0000313" key="2">
    <source>
        <dbReference type="Proteomes" id="UP000466931"/>
    </source>
</evidence>
<dbReference type="Proteomes" id="UP000466931">
    <property type="component" value="Chromosome"/>
</dbReference>
<evidence type="ECO:0000313" key="1">
    <source>
        <dbReference type="EMBL" id="BBZ33390.1"/>
    </source>
</evidence>
<reference evidence="1" key="2">
    <citation type="submission" date="2020-02" db="EMBL/GenBank/DDBJ databases">
        <authorList>
            <person name="Matsumoto Y."/>
            <person name="Motooka D."/>
            <person name="Nakamura S."/>
        </authorList>
    </citation>
    <scope>NUCLEOTIDE SEQUENCE</scope>
    <source>
        <strain evidence="1">JCM 13671</strain>
    </source>
</reference>
<keyword evidence="2" id="KW-1185">Reference proteome</keyword>
<gene>
    <name evidence="1" type="ORF">MCNF_19950</name>
</gene>
<organism evidence="1 2">
    <name type="scientific">Mycolicibacterium confluentis</name>
    <dbReference type="NCBI Taxonomy" id="28047"/>
    <lineage>
        <taxon>Bacteria</taxon>
        <taxon>Bacillati</taxon>
        <taxon>Actinomycetota</taxon>
        <taxon>Actinomycetes</taxon>
        <taxon>Mycobacteriales</taxon>
        <taxon>Mycobacteriaceae</taxon>
        <taxon>Mycolicibacterium</taxon>
    </lineage>
</organism>
<proteinExistence type="predicted"/>